<protein>
    <submittedName>
        <fullName evidence="2">Uncharacterized protein</fullName>
    </submittedName>
</protein>
<sequence>MDPFLIKSYVGFSYLSAIIGIQILGYNQSSMVTEACRGHCPALNVFTESTECDID</sequence>
<proteinExistence type="predicted"/>
<keyword evidence="3" id="KW-1185">Reference proteome</keyword>
<keyword evidence="1" id="KW-0472">Membrane</keyword>
<evidence type="ECO:0000313" key="3">
    <source>
        <dbReference type="Proteomes" id="UP000188268"/>
    </source>
</evidence>
<feature type="transmembrane region" description="Helical" evidence="1">
    <location>
        <begin position="6"/>
        <end position="27"/>
    </location>
</feature>
<dbReference type="Proteomes" id="UP000188268">
    <property type="component" value="Unassembled WGS sequence"/>
</dbReference>
<organism evidence="2 3">
    <name type="scientific">Corchorus capsularis</name>
    <name type="common">Jute</name>
    <dbReference type="NCBI Taxonomy" id="210143"/>
    <lineage>
        <taxon>Eukaryota</taxon>
        <taxon>Viridiplantae</taxon>
        <taxon>Streptophyta</taxon>
        <taxon>Embryophyta</taxon>
        <taxon>Tracheophyta</taxon>
        <taxon>Spermatophyta</taxon>
        <taxon>Magnoliopsida</taxon>
        <taxon>eudicotyledons</taxon>
        <taxon>Gunneridae</taxon>
        <taxon>Pentapetalae</taxon>
        <taxon>rosids</taxon>
        <taxon>malvids</taxon>
        <taxon>Malvales</taxon>
        <taxon>Malvaceae</taxon>
        <taxon>Grewioideae</taxon>
        <taxon>Apeibeae</taxon>
        <taxon>Corchorus</taxon>
    </lineage>
</organism>
<dbReference type="EMBL" id="AWWV01009183">
    <property type="protein sequence ID" value="OMO87668.1"/>
    <property type="molecule type" value="Genomic_DNA"/>
</dbReference>
<reference evidence="2 3" key="1">
    <citation type="submission" date="2013-09" db="EMBL/GenBank/DDBJ databases">
        <title>Corchorus capsularis genome sequencing.</title>
        <authorList>
            <person name="Alam M."/>
            <person name="Haque M.S."/>
            <person name="Islam M.S."/>
            <person name="Emdad E.M."/>
            <person name="Islam M.M."/>
            <person name="Ahmed B."/>
            <person name="Halim A."/>
            <person name="Hossen Q.M.M."/>
            <person name="Hossain M.Z."/>
            <person name="Ahmed R."/>
            <person name="Khan M.M."/>
            <person name="Islam R."/>
            <person name="Rashid M.M."/>
            <person name="Khan S.A."/>
            <person name="Rahman M.S."/>
            <person name="Alam M."/>
        </authorList>
    </citation>
    <scope>NUCLEOTIDE SEQUENCE [LARGE SCALE GENOMIC DNA]</scope>
    <source>
        <strain evidence="3">cv. CVL-1</strain>
        <tissue evidence="2">Whole seedling</tissue>
    </source>
</reference>
<accession>A0A1R3IYL8</accession>
<keyword evidence="1" id="KW-0812">Transmembrane</keyword>
<name>A0A1R3IYL8_COCAP</name>
<keyword evidence="1" id="KW-1133">Transmembrane helix</keyword>
<dbReference type="Gramene" id="OMO87668">
    <property type="protein sequence ID" value="OMO87668"/>
    <property type="gene ID" value="CCACVL1_08836"/>
</dbReference>
<evidence type="ECO:0000313" key="2">
    <source>
        <dbReference type="EMBL" id="OMO87668.1"/>
    </source>
</evidence>
<evidence type="ECO:0000256" key="1">
    <source>
        <dbReference type="SAM" id="Phobius"/>
    </source>
</evidence>
<comment type="caution">
    <text evidence="2">The sequence shown here is derived from an EMBL/GenBank/DDBJ whole genome shotgun (WGS) entry which is preliminary data.</text>
</comment>
<dbReference type="AlphaFoldDB" id="A0A1R3IYL8"/>
<gene>
    <name evidence="2" type="ORF">CCACVL1_08836</name>
</gene>